<protein>
    <recommendedName>
        <fullName evidence="4">glucan endo-1,3-beta-D-glucosidase</fullName>
        <ecNumber evidence="4">3.2.1.39</ecNumber>
    </recommendedName>
</protein>
<evidence type="ECO:0000313" key="18">
    <source>
        <dbReference type="EMBL" id="KAK2657619.1"/>
    </source>
</evidence>
<evidence type="ECO:0000256" key="1">
    <source>
        <dbReference type="ARBA" id="ARBA00000382"/>
    </source>
</evidence>
<feature type="region of interest" description="Disordered" evidence="15">
    <location>
        <begin position="262"/>
        <end position="281"/>
    </location>
</feature>
<keyword evidence="11" id="KW-0325">Glycoprotein</keyword>
<keyword evidence="9" id="KW-0472">Membrane</keyword>
<keyword evidence="6" id="KW-0336">GPI-anchor</keyword>
<evidence type="ECO:0000256" key="9">
    <source>
        <dbReference type="ARBA" id="ARBA00023136"/>
    </source>
</evidence>
<keyword evidence="19" id="KW-1185">Reference proteome</keyword>
<evidence type="ECO:0000256" key="16">
    <source>
        <dbReference type="SAM" id="SignalP"/>
    </source>
</evidence>
<keyword evidence="8" id="KW-0378">Hydrolase</keyword>
<organism evidence="18 19">
    <name type="scientific">Dipteronia dyeriana</name>
    <dbReference type="NCBI Taxonomy" id="168575"/>
    <lineage>
        <taxon>Eukaryota</taxon>
        <taxon>Viridiplantae</taxon>
        <taxon>Streptophyta</taxon>
        <taxon>Embryophyta</taxon>
        <taxon>Tracheophyta</taxon>
        <taxon>Spermatophyta</taxon>
        <taxon>Magnoliopsida</taxon>
        <taxon>eudicotyledons</taxon>
        <taxon>Gunneridae</taxon>
        <taxon>Pentapetalae</taxon>
        <taxon>rosids</taxon>
        <taxon>malvids</taxon>
        <taxon>Sapindales</taxon>
        <taxon>Sapindaceae</taxon>
        <taxon>Hippocastanoideae</taxon>
        <taxon>Acereae</taxon>
        <taxon>Dipteronia</taxon>
    </lineage>
</organism>
<dbReference type="InterPro" id="IPR044788">
    <property type="entry name" value="X8_dom_prot"/>
</dbReference>
<feature type="chain" id="PRO_5042242967" description="glucan endo-1,3-beta-D-glucosidase" evidence="16">
    <location>
        <begin position="22"/>
        <end position="428"/>
    </location>
</feature>
<dbReference type="SMART" id="SM00768">
    <property type="entry name" value="X8"/>
    <property type="match status" value="1"/>
</dbReference>
<dbReference type="InterPro" id="IPR000490">
    <property type="entry name" value="Glyco_hydro_17"/>
</dbReference>
<dbReference type="PANTHER" id="PTHR31044">
    <property type="entry name" value="BETA-1,3 GLUCANASE"/>
    <property type="match status" value="1"/>
</dbReference>
<dbReference type="AlphaFoldDB" id="A0AAD9XDS9"/>
<evidence type="ECO:0000256" key="2">
    <source>
        <dbReference type="ARBA" id="ARBA00004609"/>
    </source>
</evidence>
<dbReference type="SUPFAM" id="SSF51445">
    <property type="entry name" value="(Trans)glycosidases"/>
    <property type="match status" value="1"/>
</dbReference>
<dbReference type="Gene3D" id="1.20.58.1040">
    <property type="match status" value="1"/>
</dbReference>
<feature type="compositionally biased region" description="Pro residues" evidence="15">
    <location>
        <begin position="267"/>
        <end position="281"/>
    </location>
</feature>
<comment type="subcellular location">
    <subcellularLocation>
        <location evidence="2">Cell membrane</location>
        <topology evidence="2">Lipid-anchor</topology>
        <topology evidence="2">GPI-anchor</topology>
    </subcellularLocation>
</comment>
<gene>
    <name evidence="18" type="ORF">Ddye_010671</name>
</gene>
<dbReference type="EC" id="3.2.1.39" evidence="4"/>
<keyword evidence="7 16" id="KW-0732">Signal</keyword>
<proteinExistence type="inferred from homology"/>
<evidence type="ECO:0000256" key="5">
    <source>
        <dbReference type="ARBA" id="ARBA00022475"/>
    </source>
</evidence>
<evidence type="ECO:0000256" key="7">
    <source>
        <dbReference type="ARBA" id="ARBA00022729"/>
    </source>
</evidence>
<comment type="caution">
    <text evidence="18">The sequence shown here is derived from an EMBL/GenBank/DDBJ whole genome shotgun (WGS) entry which is preliminary data.</text>
</comment>
<evidence type="ECO:0000256" key="11">
    <source>
        <dbReference type="ARBA" id="ARBA00023180"/>
    </source>
</evidence>
<dbReference type="GO" id="GO:0005886">
    <property type="term" value="C:plasma membrane"/>
    <property type="evidence" value="ECO:0007669"/>
    <property type="project" value="UniProtKB-SubCell"/>
</dbReference>
<evidence type="ECO:0000256" key="12">
    <source>
        <dbReference type="ARBA" id="ARBA00023288"/>
    </source>
</evidence>
<accession>A0AAD9XDS9</accession>
<dbReference type="Proteomes" id="UP001280121">
    <property type="component" value="Unassembled WGS sequence"/>
</dbReference>
<evidence type="ECO:0000256" key="10">
    <source>
        <dbReference type="ARBA" id="ARBA00023157"/>
    </source>
</evidence>
<feature type="signal peptide" evidence="16">
    <location>
        <begin position="1"/>
        <end position="21"/>
    </location>
</feature>
<dbReference type="Pfam" id="PF07983">
    <property type="entry name" value="X8"/>
    <property type="match status" value="1"/>
</dbReference>
<comment type="similarity">
    <text evidence="3 14">Belongs to the glycosyl hydrolase 17 family.</text>
</comment>
<evidence type="ECO:0000259" key="17">
    <source>
        <dbReference type="SMART" id="SM00768"/>
    </source>
</evidence>
<dbReference type="GO" id="GO:0009506">
    <property type="term" value="C:plasmodesma"/>
    <property type="evidence" value="ECO:0007669"/>
    <property type="project" value="UniProtKB-ARBA"/>
</dbReference>
<evidence type="ECO:0000256" key="8">
    <source>
        <dbReference type="ARBA" id="ARBA00022801"/>
    </source>
</evidence>
<evidence type="ECO:0000256" key="4">
    <source>
        <dbReference type="ARBA" id="ARBA00012780"/>
    </source>
</evidence>
<evidence type="ECO:0000256" key="6">
    <source>
        <dbReference type="ARBA" id="ARBA00022622"/>
    </source>
</evidence>
<evidence type="ECO:0000256" key="3">
    <source>
        <dbReference type="ARBA" id="ARBA00008773"/>
    </source>
</evidence>
<feature type="domain" description="X8" evidence="17">
    <location>
        <begin position="339"/>
        <end position="425"/>
    </location>
</feature>
<reference evidence="18" key="1">
    <citation type="journal article" date="2023" name="Plant J.">
        <title>Genome sequences and population genomics provide insights into the demographic history, inbreeding, and mutation load of two 'living fossil' tree species of Dipteronia.</title>
        <authorList>
            <person name="Feng Y."/>
            <person name="Comes H.P."/>
            <person name="Chen J."/>
            <person name="Zhu S."/>
            <person name="Lu R."/>
            <person name="Zhang X."/>
            <person name="Li P."/>
            <person name="Qiu J."/>
            <person name="Olsen K.M."/>
            <person name="Qiu Y."/>
        </authorList>
    </citation>
    <scope>NUCLEOTIDE SEQUENCE</scope>
    <source>
        <strain evidence="18">KIB01</strain>
    </source>
</reference>
<evidence type="ECO:0000256" key="14">
    <source>
        <dbReference type="RuleBase" id="RU004335"/>
    </source>
</evidence>
<keyword evidence="5" id="KW-1003">Cell membrane</keyword>
<sequence length="428" mass="46955">MLKMVWFFHFFFLCLLGLTGAGQESIELLNLYETSSSQVVQHQHQSLPVAVSVSVEHLNEISSSLLMAESWLRSHVLSHYPANKITTIVVGNDDLLLHCQKHNLGLILPSLKNIHYSLTRWGLDREIKPSPVFSSSCFHSDSALFRDNEMSKKFIKPLFQFLNTINSTYSINPPPVSSDKAKALTFVVSSHLEYMKKLGFLQNRVNVLLNHNKTPKEKSKLLNRKLSDSDSKIINPYPARPTPLPEISPLHSSIGYSVPATVATPSSSPPQPPFSFPSAAPPPFSYPSNTPPPMSFSMSPELSPASPPPFGYLPPCNPVDNTLPPSPSPSSSTPPLQALWCVAKPGVPADTLQVAMDYACGEGGADCEEISPPHGSCFYPDTLVAHASYAFNNYWQKTKRNGGTCNFGGTAMLINADPSYVHCRFVLS</sequence>
<dbReference type="GO" id="GO:0098552">
    <property type="term" value="C:side of membrane"/>
    <property type="evidence" value="ECO:0007669"/>
    <property type="project" value="UniProtKB-KW"/>
</dbReference>
<keyword evidence="10" id="KW-1015">Disulfide bond</keyword>
<keyword evidence="13" id="KW-0326">Glycosidase</keyword>
<dbReference type="Gene3D" id="3.20.20.80">
    <property type="entry name" value="Glycosidases"/>
    <property type="match status" value="1"/>
</dbReference>
<evidence type="ECO:0000256" key="13">
    <source>
        <dbReference type="ARBA" id="ARBA00023295"/>
    </source>
</evidence>
<name>A0AAD9XDS9_9ROSI</name>
<dbReference type="EMBL" id="JANJYI010000003">
    <property type="protein sequence ID" value="KAK2657619.1"/>
    <property type="molecule type" value="Genomic_DNA"/>
</dbReference>
<dbReference type="InterPro" id="IPR012946">
    <property type="entry name" value="X8"/>
</dbReference>
<dbReference type="Pfam" id="PF00332">
    <property type="entry name" value="Glyco_hydro_17"/>
    <property type="match status" value="1"/>
</dbReference>
<comment type="catalytic activity">
    <reaction evidence="1">
        <text>Hydrolysis of (1-&gt;3)-beta-D-glucosidic linkages in (1-&gt;3)-beta-D-glucans.</text>
        <dbReference type="EC" id="3.2.1.39"/>
    </reaction>
</comment>
<dbReference type="PANTHER" id="PTHR31044:SF140">
    <property type="entry name" value="EXPRESSED PROTEIN"/>
    <property type="match status" value="1"/>
</dbReference>
<dbReference type="InterPro" id="IPR017853">
    <property type="entry name" value="GH"/>
</dbReference>
<dbReference type="FunFam" id="1.20.58.1040:FF:000001">
    <property type="entry name" value="Glucan endo-1,3-beta-glucosidase 4"/>
    <property type="match status" value="1"/>
</dbReference>
<dbReference type="GO" id="GO:0005975">
    <property type="term" value="P:carbohydrate metabolic process"/>
    <property type="evidence" value="ECO:0007669"/>
    <property type="project" value="InterPro"/>
</dbReference>
<evidence type="ECO:0000313" key="19">
    <source>
        <dbReference type="Proteomes" id="UP001280121"/>
    </source>
</evidence>
<evidence type="ECO:0000256" key="15">
    <source>
        <dbReference type="SAM" id="MobiDB-lite"/>
    </source>
</evidence>
<keyword evidence="12" id="KW-0449">Lipoprotein</keyword>
<dbReference type="GO" id="GO:0042973">
    <property type="term" value="F:glucan endo-1,3-beta-D-glucosidase activity"/>
    <property type="evidence" value="ECO:0007669"/>
    <property type="project" value="UniProtKB-EC"/>
</dbReference>